<evidence type="ECO:0000313" key="1">
    <source>
        <dbReference type="EMBL" id="VDG28830.1"/>
    </source>
</evidence>
<evidence type="ECO:0000313" key="2">
    <source>
        <dbReference type="Proteomes" id="UP000289996"/>
    </source>
</evidence>
<dbReference type="Proteomes" id="UP000289996">
    <property type="component" value="Unassembled WGS sequence"/>
</dbReference>
<sequence length="159" mass="18237">MPTIQSLYDPNRPTLLLSLHPENTQAILTQTKRFEYRRRFYQDAFQAFVYTTGPNGGVDLFIQCETPIRGTADELAQLEQADPESLRQYFAGLESGLAIPISKVVELPKLSLATLKTRFSNFVAPRSYVFLDRPARQAQFAYFFQQPVSRMVVNEKKPR</sequence>
<proteinExistence type="predicted"/>
<dbReference type="RefSeq" id="WP_130851869.1">
    <property type="nucleotide sequence ID" value="NZ_UYIG01000125.1"/>
</dbReference>
<dbReference type="AlphaFoldDB" id="A0A660DYH4"/>
<organism evidence="1 2">
    <name type="scientific">Lactiplantibacillus mudanjiangensis</name>
    <dbReference type="NCBI Taxonomy" id="1296538"/>
    <lineage>
        <taxon>Bacteria</taxon>
        <taxon>Bacillati</taxon>
        <taxon>Bacillota</taxon>
        <taxon>Bacilli</taxon>
        <taxon>Lactobacillales</taxon>
        <taxon>Lactobacillaceae</taxon>
        <taxon>Lactiplantibacillus</taxon>
    </lineage>
</organism>
<dbReference type="InterPro" id="IPR015947">
    <property type="entry name" value="PUA-like_sf"/>
</dbReference>
<accession>A0A660DYH4</accession>
<name>A0A660DYH4_9LACO</name>
<protein>
    <submittedName>
        <fullName evidence="1">Uncharacterized protein</fullName>
    </submittedName>
</protein>
<dbReference type="EMBL" id="UYIG01000125">
    <property type="protein sequence ID" value="VDG28830.1"/>
    <property type="molecule type" value="Genomic_DNA"/>
</dbReference>
<reference evidence="1 2" key="1">
    <citation type="submission" date="2018-11" db="EMBL/GenBank/DDBJ databases">
        <authorList>
            <person name="Wuyts S."/>
        </authorList>
    </citation>
    <scope>NUCLEOTIDE SEQUENCE [LARGE SCALE GENOMIC DNA]</scope>
    <source>
        <strain evidence="1">Lactobacillus mudanjiangensis AMBF249</strain>
    </source>
</reference>
<dbReference type="OrthoDB" id="2325229at2"/>
<keyword evidence="2" id="KW-1185">Reference proteome</keyword>
<dbReference type="SUPFAM" id="SSF88697">
    <property type="entry name" value="PUA domain-like"/>
    <property type="match status" value="1"/>
</dbReference>
<gene>
    <name evidence="1" type="ORF">MUDAN_MDHGFNIF_03235</name>
</gene>